<keyword evidence="1" id="KW-0732">Signal</keyword>
<feature type="signal peptide" evidence="1">
    <location>
        <begin position="1"/>
        <end position="18"/>
    </location>
</feature>
<evidence type="ECO:0000313" key="2">
    <source>
        <dbReference type="Proteomes" id="UP000050741"/>
    </source>
</evidence>
<evidence type="ECO:0000256" key="1">
    <source>
        <dbReference type="SAM" id="SignalP"/>
    </source>
</evidence>
<accession>A0A183CM66</accession>
<dbReference type="WBParaSite" id="GPLIN_001397200">
    <property type="protein sequence ID" value="GPLIN_001397200"/>
    <property type="gene ID" value="GPLIN_001397200"/>
</dbReference>
<dbReference type="Proteomes" id="UP000050741">
    <property type="component" value="Unassembled WGS sequence"/>
</dbReference>
<reference evidence="2" key="1">
    <citation type="submission" date="2014-05" db="EMBL/GenBank/DDBJ databases">
        <title>The genome and life-stage specific transcriptomes of Globodera pallida elucidate key aspects of plant parasitism by a cyst nematode.</title>
        <authorList>
            <person name="Cotton J.A."/>
            <person name="Lilley C.J."/>
            <person name="Jones L.M."/>
            <person name="Kikuchi T."/>
            <person name="Reid A.J."/>
            <person name="Thorpe P."/>
            <person name="Tsai I.J."/>
            <person name="Beasley H."/>
            <person name="Blok V."/>
            <person name="Cock P.J.A."/>
            <person name="Van den Akker S.E."/>
            <person name="Holroyd N."/>
            <person name="Hunt M."/>
            <person name="Mantelin S."/>
            <person name="Naghra H."/>
            <person name="Pain A."/>
            <person name="Palomares-Rius J.E."/>
            <person name="Zarowiecki M."/>
            <person name="Berriman M."/>
            <person name="Jones J.T."/>
            <person name="Urwin P.E."/>
        </authorList>
    </citation>
    <scope>NUCLEOTIDE SEQUENCE [LARGE SCALE GENOMIC DNA]</scope>
    <source>
        <strain evidence="2">Lindley</strain>
    </source>
</reference>
<dbReference type="AlphaFoldDB" id="A0A183CM66"/>
<protein>
    <submittedName>
        <fullName evidence="3">NR LBD domain-containing protein</fullName>
    </submittedName>
</protein>
<feature type="chain" id="PRO_5008147798" evidence="1">
    <location>
        <begin position="19"/>
        <end position="131"/>
    </location>
</feature>
<reference evidence="3" key="2">
    <citation type="submission" date="2016-06" db="UniProtKB">
        <authorList>
            <consortium name="WormBaseParasite"/>
        </authorList>
    </citation>
    <scope>IDENTIFICATION</scope>
</reference>
<sequence length="131" mass="15188">MMKIHLLILFAQFDQLIAVPGKAIAKTICSWYNMCRFDLNPIDGMQHILLDNLYTDYFLDNSATEQRLIMLKIAICTHVYMMRWTIEQNMDKLSKMRTFRPVPDGHDDDGAGTSNKAGENAYIWLCHELTL</sequence>
<organism evidence="2 3">
    <name type="scientific">Globodera pallida</name>
    <name type="common">Potato cyst nematode worm</name>
    <name type="synonym">Heterodera pallida</name>
    <dbReference type="NCBI Taxonomy" id="36090"/>
    <lineage>
        <taxon>Eukaryota</taxon>
        <taxon>Metazoa</taxon>
        <taxon>Ecdysozoa</taxon>
        <taxon>Nematoda</taxon>
        <taxon>Chromadorea</taxon>
        <taxon>Rhabditida</taxon>
        <taxon>Tylenchina</taxon>
        <taxon>Tylenchomorpha</taxon>
        <taxon>Tylenchoidea</taxon>
        <taxon>Heteroderidae</taxon>
        <taxon>Heteroderinae</taxon>
        <taxon>Globodera</taxon>
    </lineage>
</organism>
<proteinExistence type="predicted"/>
<keyword evidence="2" id="KW-1185">Reference proteome</keyword>
<evidence type="ECO:0000313" key="3">
    <source>
        <dbReference type="WBParaSite" id="GPLIN_001397200"/>
    </source>
</evidence>
<name>A0A183CM66_GLOPA</name>